<organism evidence="1 2">
    <name type="scientific">Corchorus olitorius</name>
    <dbReference type="NCBI Taxonomy" id="93759"/>
    <lineage>
        <taxon>Eukaryota</taxon>
        <taxon>Viridiplantae</taxon>
        <taxon>Streptophyta</taxon>
        <taxon>Embryophyta</taxon>
        <taxon>Tracheophyta</taxon>
        <taxon>Spermatophyta</taxon>
        <taxon>Magnoliopsida</taxon>
        <taxon>eudicotyledons</taxon>
        <taxon>Gunneridae</taxon>
        <taxon>Pentapetalae</taxon>
        <taxon>rosids</taxon>
        <taxon>malvids</taxon>
        <taxon>Malvales</taxon>
        <taxon>Malvaceae</taxon>
        <taxon>Grewioideae</taxon>
        <taxon>Apeibeae</taxon>
        <taxon>Corchorus</taxon>
    </lineage>
</organism>
<accession>A0A1R3J7J9</accession>
<dbReference type="EMBL" id="AWUE01016513">
    <property type="protein sequence ID" value="OMO90809.1"/>
    <property type="molecule type" value="Genomic_DNA"/>
</dbReference>
<name>A0A1R3J7J9_9ROSI</name>
<reference evidence="2" key="1">
    <citation type="submission" date="2013-09" db="EMBL/GenBank/DDBJ databases">
        <title>Corchorus olitorius genome sequencing.</title>
        <authorList>
            <person name="Alam M."/>
            <person name="Haque M.S."/>
            <person name="Islam M.S."/>
            <person name="Emdad E.M."/>
            <person name="Islam M.M."/>
            <person name="Ahmed B."/>
            <person name="Halim A."/>
            <person name="Hossen Q.M.M."/>
            <person name="Hossain M.Z."/>
            <person name="Ahmed R."/>
            <person name="Khan M.M."/>
            <person name="Islam R."/>
            <person name="Rashid M.M."/>
            <person name="Khan S.A."/>
            <person name="Rahman M.S."/>
            <person name="Alam M."/>
            <person name="Yahiya A.S."/>
            <person name="Khan M.S."/>
            <person name="Azam M.S."/>
            <person name="Haque T."/>
            <person name="Lashkar M.Z.H."/>
            <person name="Akhand A.I."/>
            <person name="Morshed G."/>
            <person name="Roy S."/>
            <person name="Uddin K.S."/>
            <person name="Rabeya T."/>
            <person name="Hossain A.S."/>
            <person name="Chowdhury A."/>
            <person name="Snigdha A.R."/>
            <person name="Mortoza M.S."/>
            <person name="Matin S.A."/>
            <person name="Hoque S.M.E."/>
            <person name="Islam M.K."/>
            <person name="Roy D.K."/>
            <person name="Haider R."/>
            <person name="Moosa M.M."/>
            <person name="Elias S.M."/>
            <person name="Hasan A.M."/>
            <person name="Jahan S."/>
            <person name="Shafiuddin M."/>
            <person name="Mahmood N."/>
            <person name="Shommy N.S."/>
        </authorList>
    </citation>
    <scope>NUCLEOTIDE SEQUENCE [LARGE SCALE GENOMIC DNA]</scope>
    <source>
        <strain evidence="2">cv. O-4</strain>
    </source>
</reference>
<sequence length="87" mass="9005">MTLTSPRRSAQTPSFNVSLGQDAGFGGGGQAFGAGGGLGVGLGLGLHEPQAVVNVEWKRRVKTMSKAQICLEAMTKKSSCLLAWLVS</sequence>
<proteinExistence type="predicted"/>
<comment type="caution">
    <text evidence="1">The sequence shown here is derived from an EMBL/GenBank/DDBJ whole genome shotgun (WGS) entry which is preliminary data.</text>
</comment>
<gene>
    <name evidence="1" type="ORF">COLO4_18875</name>
</gene>
<evidence type="ECO:0000313" key="1">
    <source>
        <dbReference type="EMBL" id="OMO90809.1"/>
    </source>
</evidence>
<keyword evidence="2" id="KW-1185">Reference proteome</keyword>
<protein>
    <submittedName>
        <fullName evidence="1">Uncharacterized protein</fullName>
    </submittedName>
</protein>
<dbReference type="AlphaFoldDB" id="A0A1R3J7J9"/>
<dbReference type="Proteomes" id="UP000187203">
    <property type="component" value="Unassembled WGS sequence"/>
</dbReference>
<evidence type="ECO:0000313" key="2">
    <source>
        <dbReference type="Proteomes" id="UP000187203"/>
    </source>
</evidence>